<keyword evidence="8" id="KW-0653">Protein transport</keyword>
<feature type="compositionally biased region" description="Low complexity" evidence="9">
    <location>
        <begin position="1029"/>
        <end position="1040"/>
    </location>
</feature>
<comment type="caution">
    <text evidence="11">The sequence shown here is derived from an EMBL/GenBank/DDBJ whole genome shotgun (WGS) entry which is preliminary data.</text>
</comment>
<evidence type="ECO:0000313" key="11">
    <source>
        <dbReference type="EMBL" id="KKA27379.1"/>
    </source>
</evidence>
<dbReference type="InterPro" id="IPR000300">
    <property type="entry name" value="IPPc"/>
</dbReference>
<dbReference type="SMART" id="SM00128">
    <property type="entry name" value="IPPc"/>
    <property type="match status" value="1"/>
</dbReference>
<keyword evidence="5" id="KW-0813">Transport</keyword>
<dbReference type="Gene3D" id="3.60.10.10">
    <property type="entry name" value="Endonuclease/exonuclease/phosphatase"/>
    <property type="match status" value="1"/>
</dbReference>
<feature type="compositionally biased region" description="Low complexity" evidence="9">
    <location>
        <begin position="1136"/>
        <end position="1153"/>
    </location>
</feature>
<feature type="compositionally biased region" description="Polar residues" evidence="9">
    <location>
        <begin position="1193"/>
        <end position="1215"/>
    </location>
</feature>
<feature type="domain" description="SAC" evidence="10">
    <location>
        <begin position="196"/>
        <end position="565"/>
    </location>
</feature>
<dbReference type="InterPro" id="IPR036691">
    <property type="entry name" value="Endo/exonu/phosph_ase_sf"/>
</dbReference>
<dbReference type="SUPFAM" id="SSF56219">
    <property type="entry name" value="DNase I-like"/>
    <property type="match status" value="1"/>
</dbReference>
<dbReference type="InterPro" id="IPR046985">
    <property type="entry name" value="IP5"/>
</dbReference>
<evidence type="ECO:0000259" key="10">
    <source>
        <dbReference type="PROSITE" id="PS50275"/>
    </source>
</evidence>
<dbReference type="FunFam" id="3.60.10.10:FF:000029">
    <property type="entry name" value="Inositol polyphosphate 5-phosphatase"/>
    <property type="match status" value="1"/>
</dbReference>
<dbReference type="Pfam" id="PF02383">
    <property type="entry name" value="Syja_N"/>
    <property type="match status" value="1"/>
</dbReference>
<evidence type="ECO:0000256" key="4">
    <source>
        <dbReference type="ARBA" id="ARBA00013044"/>
    </source>
</evidence>
<evidence type="ECO:0000256" key="7">
    <source>
        <dbReference type="ARBA" id="ARBA00022801"/>
    </source>
</evidence>
<evidence type="ECO:0000313" key="12">
    <source>
        <dbReference type="Proteomes" id="UP000033483"/>
    </source>
</evidence>
<dbReference type="GO" id="GO:0005737">
    <property type="term" value="C:cytoplasm"/>
    <property type="evidence" value="ECO:0007669"/>
    <property type="project" value="UniProtKB-SubCell"/>
</dbReference>
<sequence>MERASTWSPTTPSAPSVAIAPDNCCELMIRDHPHRSIAIVSDKHALIFRHSPTTTEAIENGSLASVYRSRAMSDANAISKCIVELAPCSKSLLRDYTPLTHLPIHGTLGLITVNQDVFLCVITKASRAAAIRPNESVERIDAVAFYCLSTSRYDEHISGTDMWDDDDSVYSQGISARRDFQTYAGIQPEEHPCNELRKLLSNGSFYYSTEFDLTNRLQDRPSNTNSYNIDNFDEAFLWNSFMIKPLVEFRSRLIPEARRALDSSHMLISAIRGFCGTMTIPQNMAPLRGSQLSGLPSFLSVISRLSCRRAGTRFNARGIDDDGNVANFVETETTYWSPSGTIFSYVQVRGSVPVFWEQAADLVPGRQKITITRSPEGTQPAFDKHFDELEHQYGAVHVVNLLSETKSGELELTEKYRYGIQHCPLSKTTGSQAARHHALLRCTEYDFHAETKTMGYEAAKDIRGLIDHSADGFAYYCAEEVDDFADGGVANSSRRMVPTLGQEGTFRTNCLDCLDRTNLIQTIISQMAVEAFLGHRGEYATADFWMRHSSLWADNGDSLSKIYAGTGALKTSFTRHGKMSISGAMADLRKSAQRLYHNNFTDPSRQITIDMLLGRLVGQKPVHLYDPISDFVSVELNKRTEEFSTTKNITMWVGTFNLNGRTDGLDHDLSPWLCPPELHGEQPEVVVCGFQEIVELSPQQIMNSDPSRKVLWERAVKRTLNDHAKKIGGEKYVLLRSGQLVGAALCIFVKASELENIKDVEGSTKKTGLSGMAGNKGAVAIRFTYANTQICFVTAHLAAGFSNYDERNRDYETINNGVRFQRGRAIDDHDTVIWLGDFNYRIGLDLVRTKDLIERGDLPTLYDNDQLNLQMIAGLAFPFYSEARIAFDPTYKFDVGIDRYDTSEKARIPAWTDRILRKGSNLKQYAYNSAPLRFSDHRPVYATFQCTVNQVDEERRHDISEELYRKRKADMGSSSALIDAGDGDTEDEELIGYDSVEPGLPPASSARQRWWLENGQPARVEISASKMNSSATGTSSGTSAQNMKLNPRRSSNPFSASHSDEPDWVAVPRTASQQSLSSSISSSPYEVVNIPAMMASARRPNMPTQFSRLSLAEGSSTTPAGARQEPPPPPPPRRQASSATTGGSSGSSMSVSPPGKPLTTRRSSNPPVPPPRPNAAAIPSTSPGSIDLIMQQPGISMSMQPLKPTPNSSSNNGTASRAPPPIARKPVHLAASPSSIKEEETLSDSVSTVTAATISKTKPAVSPSSPVQPPPLPSRSSTLSAHKSPASGQEPTTAASPLATPSPANSPRPSELTKAMASVRTNSSAVGLPGMVDAAANSNPRSVPSRLLSSPGTSTSGTNANGESSFGSPLTHNASAGVRLPGMGQLPPVQLSQIKANTPPPVPAKRKPVPSTTLAAAVATAPAASAKVDLLDDSGDAMGGWESLKPEVQ</sequence>
<keyword evidence="7" id="KW-0378">Hydrolase</keyword>
<feature type="compositionally biased region" description="Low complexity" evidence="9">
    <location>
        <begin position="1291"/>
        <end position="1307"/>
    </location>
</feature>
<comment type="similarity">
    <text evidence="2">Belongs to the synaptojanin family.</text>
</comment>
<dbReference type="OrthoDB" id="405996at2759"/>
<reference evidence="11 12" key="1">
    <citation type="submission" date="2015-03" db="EMBL/GenBank/DDBJ databases">
        <authorList>
            <person name="Radwan O."/>
            <person name="Al-Naeli F.A."/>
            <person name="Rendon G.A."/>
            <person name="Fields C."/>
        </authorList>
    </citation>
    <scope>NUCLEOTIDE SEQUENCE [LARGE SCALE GENOMIC DNA]</scope>
    <source>
        <strain evidence="11">CR-DP1</strain>
    </source>
</reference>
<feature type="region of interest" description="Disordered" evidence="9">
    <location>
        <begin position="1026"/>
        <end position="1062"/>
    </location>
</feature>
<feature type="compositionally biased region" description="Polar residues" evidence="9">
    <location>
        <begin position="1110"/>
        <end position="1119"/>
    </location>
</feature>
<dbReference type="GO" id="GO:0043813">
    <property type="term" value="F:phosphatidylinositol-3,5-bisphosphate 5-phosphatase activity"/>
    <property type="evidence" value="ECO:0007669"/>
    <property type="project" value="TreeGrafter"/>
</dbReference>
<dbReference type="GO" id="GO:0046856">
    <property type="term" value="P:phosphatidylinositol dephosphorylation"/>
    <property type="evidence" value="ECO:0007669"/>
    <property type="project" value="InterPro"/>
</dbReference>
<protein>
    <recommendedName>
        <fullName evidence="4">phosphoinositide 5-phosphatase</fullName>
        <ecNumber evidence="4">3.1.3.36</ecNumber>
    </recommendedName>
</protein>
<feature type="compositionally biased region" description="Polar residues" evidence="9">
    <location>
        <begin position="1243"/>
        <end position="1256"/>
    </location>
</feature>
<dbReference type="InterPro" id="IPR002013">
    <property type="entry name" value="SAC_dom"/>
</dbReference>
<dbReference type="Pfam" id="PF22669">
    <property type="entry name" value="Exo_endo_phos2"/>
    <property type="match status" value="1"/>
</dbReference>
<dbReference type="PROSITE" id="PS50275">
    <property type="entry name" value="SAC"/>
    <property type="match status" value="1"/>
</dbReference>
<evidence type="ECO:0000256" key="3">
    <source>
        <dbReference type="ARBA" id="ARBA00009678"/>
    </source>
</evidence>
<feature type="region of interest" description="Disordered" evidence="9">
    <location>
        <begin position="1110"/>
        <end position="1386"/>
    </location>
</feature>
<keyword evidence="12" id="KW-1185">Reference proteome</keyword>
<dbReference type="EC" id="3.1.3.36" evidence="4"/>
<evidence type="ECO:0000256" key="9">
    <source>
        <dbReference type="SAM" id="MobiDB-lite"/>
    </source>
</evidence>
<evidence type="ECO:0000256" key="1">
    <source>
        <dbReference type="ARBA" id="ARBA00004496"/>
    </source>
</evidence>
<evidence type="ECO:0000256" key="5">
    <source>
        <dbReference type="ARBA" id="ARBA00022448"/>
    </source>
</evidence>
<dbReference type="PANTHER" id="PTHR11200:SF257">
    <property type="entry name" value="PHOSPHOINOSITIDE 5-PHOSPHATASE"/>
    <property type="match status" value="1"/>
</dbReference>
<dbReference type="GO" id="GO:0015031">
    <property type="term" value="P:protein transport"/>
    <property type="evidence" value="ECO:0007669"/>
    <property type="project" value="UniProtKB-KW"/>
</dbReference>
<dbReference type="GO" id="GO:0004439">
    <property type="term" value="F:phosphatidylinositol-4,5-bisphosphate 5-phosphatase activity"/>
    <property type="evidence" value="ECO:0007669"/>
    <property type="project" value="UniProtKB-EC"/>
</dbReference>
<feature type="compositionally biased region" description="Low complexity" evidence="9">
    <location>
        <begin position="1338"/>
        <end position="1365"/>
    </location>
</feature>
<organism evidence="11 12">
    <name type="scientific">Thielaviopsis punctulata</name>
    <dbReference type="NCBI Taxonomy" id="72032"/>
    <lineage>
        <taxon>Eukaryota</taxon>
        <taxon>Fungi</taxon>
        <taxon>Dikarya</taxon>
        <taxon>Ascomycota</taxon>
        <taxon>Pezizomycotina</taxon>
        <taxon>Sordariomycetes</taxon>
        <taxon>Hypocreomycetidae</taxon>
        <taxon>Microascales</taxon>
        <taxon>Ceratocystidaceae</taxon>
        <taxon>Thielaviopsis</taxon>
    </lineage>
</organism>
<accession>A0A0F4ZA48</accession>
<keyword evidence="6" id="KW-0963">Cytoplasm</keyword>
<gene>
    <name evidence="11" type="ORF">TD95_000488</name>
</gene>
<dbReference type="EMBL" id="LAEV01001761">
    <property type="protein sequence ID" value="KKA27379.1"/>
    <property type="molecule type" value="Genomic_DNA"/>
</dbReference>
<comment type="similarity">
    <text evidence="3">In the central section; belongs to the inositol 1,4,5-trisphosphate 5-phosphatase family.</text>
</comment>
<dbReference type="PANTHER" id="PTHR11200">
    <property type="entry name" value="INOSITOL 5-PHOSPHATASE"/>
    <property type="match status" value="1"/>
</dbReference>
<dbReference type="GO" id="GO:0016020">
    <property type="term" value="C:membrane"/>
    <property type="evidence" value="ECO:0007669"/>
    <property type="project" value="TreeGrafter"/>
</dbReference>
<dbReference type="Proteomes" id="UP000033483">
    <property type="component" value="Unassembled WGS sequence"/>
</dbReference>
<feature type="compositionally biased region" description="Polar residues" evidence="9">
    <location>
        <begin position="1041"/>
        <end position="1057"/>
    </location>
</feature>
<proteinExistence type="inferred from homology"/>
<comment type="subcellular location">
    <subcellularLocation>
        <location evidence="1">Cytoplasm</location>
    </subcellularLocation>
</comment>
<evidence type="ECO:0000256" key="6">
    <source>
        <dbReference type="ARBA" id="ARBA00022490"/>
    </source>
</evidence>
<evidence type="ECO:0000256" key="2">
    <source>
        <dbReference type="ARBA" id="ARBA00008943"/>
    </source>
</evidence>
<evidence type="ECO:0000256" key="8">
    <source>
        <dbReference type="ARBA" id="ARBA00022927"/>
    </source>
</evidence>
<name>A0A0F4ZA48_9PEZI</name>